<dbReference type="RefSeq" id="WP_235814880.1">
    <property type="nucleotide sequence ID" value="NZ_CXST01000001.1"/>
</dbReference>
<proteinExistence type="predicted"/>
<keyword evidence="1" id="KW-0805">Transcription regulation</keyword>
<dbReference type="AlphaFoldDB" id="A0A0M6XZZ9"/>
<dbReference type="InterPro" id="IPR051081">
    <property type="entry name" value="HTH_MetalResp_TranReg"/>
</dbReference>
<dbReference type="PANTHER" id="PTHR33154:SF32">
    <property type="entry name" value="TRANSCRIPTIONAL REGULATORY PROTEIN"/>
    <property type="match status" value="1"/>
</dbReference>
<accession>A0A0M6XZZ9</accession>
<evidence type="ECO:0000313" key="5">
    <source>
        <dbReference type="EMBL" id="CTQ42566.1"/>
    </source>
</evidence>
<dbReference type="Pfam" id="PF01022">
    <property type="entry name" value="HTH_5"/>
    <property type="match status" value="1"/>
</dbReference>
<dbReference type="InterPro" id="IPR011991">
    <property type="entry name" value="ArsR-like_HTH"/>
</dbReference>
<dbReference type="PANTHER" id="PTHR33154">
    <property type="entry name" value="TRANSCRIPTIONAL REGULATOR, ARSR FAMILY"/>
    <property type="match status" value="1"/>
</dbReference>
<dbReference type="InterPro" id="IPR001845">
    <property type="entry name" value="HTH_ArsR_DNA-bd_dom"/>
</dbReference>
<dbReference type="InterPro" id="IPR036390">
    <property type="entry name" value="WH_DNA-bd_sf"/>
</dbReference>
<reference evidence="6" key="1">
    <citation type="submission" date="2015-07" db="EMBL/GenBank/DDBJ databases">
        <authorList>
            <person name="Rodrigo-Torres Lidia"/>
            <person name="Arahal R.David."/>
        </authorList>
    </citation>
    <scope>NUCLEOTIDE SEQUENCE [LARGE SCALE GENOMIC DNA]</scope>
    <source>
        <strain evidence="6">CECT 4801</strain>
    </source>
</reference>
<keyword evidence="3" id="KW-0804">Transcription</keyword>
<dbReference type="SMART" id="SM00418">
    <property type="entry name" value="HTH_ARSR"/>
    <property type="match status" value="1"/>
</dbReference>
<feature type="domain" description="HTH arsR-type" evidence="4">
    <location>
        <begin position="3"/>
        <end position="111"/>
    </location>
</feature>
<dbReference type="InterPro" id="IPR036388">
    <property type="entry name" value="WH-like_DNA-bd_sf"/>
</dbReference>
<dbReference type="Proteomes" id="UP000048926">
    <property type="component" value="Unassembled WGS sequence"/>
</dbReference>
<dbReference type="EMBL" id="CXST01000001">
    <property type="protein sequence ID" value="CTQ42566.1"/>
    <property type="molecule type" value="Genomic_DNA"/>
</dbReference>
<dbReference type="GO" id="GO:0003677">
    <property type="term" value="F:DNA binding"/>
    <property type="evidence" value="ECO:0007669"/>
    <property type="project" value="UniProtKB-KW"/>
</dbReference>
<sequence length="125" mass="13631">MNINIDVESSSLAMAALASPVRLQILLWLLDPRAHFPRQRDGDLVDDGVCVGFITEKVGLSQPTVSSHMKKMSEAGLVTGKRIGNWMFYKPDRTRLEDLGLKLTCASQTDPEASNAGQLATETVS</sequence>
<evidence type="ECO:0000256" key="2">
    <source>
        <dbReference type="ARBA" id="ARBA00023125"/>
    </source>
</evidence>
<dbReference type="PROSITE" id="PS50987">
    <property type="entry name" value="HTH_ARSR_2"/>
    <property type="match status" value="1"/>
</dbReference>
<name>A0A0M6XZZ9_9HYPH</name>
<dbReference type="SUPFAM" id="SSF46785">
    <property type="entry name" value="Winged helix' DNA-binding domain"/>
    <property type="match status" value="1"/>
</dbReference>
<dbReference type="STRING" id="187304.B0E33_25155"/>
<keyword evidence="6" id="KW-1185">Reference proteome</keyword>
<dbReference type="GO" id="GO:0003700">
    <property type="term" value="F:DNA-binding transcription factor activity"/>
    <property type="evidence" value="ECO:0007669"/>
    <property type="project" value="InterPro"/>
</dbReference>
<organism evidence="5 6">
    <name type="scientific">Roseibium aggregatum</name>
    <dbReference type="NCBI Taxonomy" id="187304"/>
    <lineage>
        <taxon>Bacteria</taxon>
        <taxon>Pseudomonadati</taxon>
        <taxon>Pseudomonadota</taxon>
        <taxon>Alphaproteobacteria</taxon>
        <taxon>Hyphomicrobiales</taxon>
        <taxon>Stappiaceae</taxon>
        <taxon>Roseibium</taxon>
    </lineage>
</organism>
<dbReference type="Gene3D" id="1.10.10.10">
    <property type="entry name" value="Winged helix-like DNA-binding domain superfamily/Winged helix DNA-binding domain"/>
    <property type="match status" value="1"/>
</dbReference>
<dbReference type="CDD" id="cd00090">
    <property type="entry name" value="HTH_ARSR"/>
    <property type="match status" value="1"/>
</dbReference>
<keyword evidence="2" id="KW-0238">DNA-binding</keyword>
<evidence type="ECO:0000259" key="4">
    <source>
        <dbReference type="PROSITE" id="PS50987"/>
    </source>
</evidence>
<protein>
    <submittedName>
        <fullName evidence="5">HTH-type transcriptional repressor SmtB</fullName>
    </submittedName>
</protein>
<evidence type="ECO:0000256" key="3">
    <source>
        <dbReference type="ARBA" id="ARBA00023163"/>
    </source>
</evidence>
<gene>
    <name evidence="5" type="primary">smtB_2</name>
    <name evidence="5" type="ORF">LAL4801_00997</name>
</gene>
<evidence type="ECO:0000313" key="6">
    <source>
        <dbReference type="Proteomes" id="UP000048926"/>
    </source>
</evidence>
<evidence type="ECO:0000256" key="1">
    <source>
        <dbReference type="ARBA" id="ARBA00023015"/>
    </source>
</evidence>